<dbReference type="InterPro" id="IPR011042">
    <property type="entry name" value="6-blade_b-propeller_TolB-like"/>
</dbReference>
<name>A0ABY9WYH4_9BACT</name>
<keyword evidence="2" id="KW-1185">Reference proteome</keyword>
<proteinExistence type="predicted"/>
<dbReference type="Gene3D" id="2.120.10.30">
    <property type="entry name" value="TolB, C-terminal domain"/>
    <property type="match status" value="1"/>
</dbReference>
<evidence type="ECO:0000313" key="1">
    <source>
        <dbReference type="EMBL" id="WNG48196.1"/>
    </source>
</evidence>
<dbReference type="RefSeq" id="WP_395805424.1">
    <property type="nucleotide sequence ID" value="NZ_CP043494.1"/>
</dbReference>
<dbReference type="Proteomes" id="UP001611383">
    <property type="component" value="Chromosome"/>
</dbReference>
<dbReference type="InterPro" id="IPR011659">
    <property type="entry name" value="WD40"/>
</dbReference>
<gene>
    <name evidence="1" type="ORF">F0U60_31720</name>
</gene>
<reference evidence="1 2" key="1">
    <citation type="submission" date="2019-08" db="EMBL/GenBank/DDBJ databases">
        <title>Archangium and Cystobacter genomes.</title>
        <authorList>
            <person name="Chen I.-C.K."/>
            <person name="Wielgoss S."/>
        </authorList>
    </citation>
    <scope>NUCLEOTIDE SEQUENCE [LARGE SCALE GENOMIC DNA]</scope>
    <source>
        <strain evidence="1 2">Cbm 6</strain>
    </source>
</reference>
<evidence type="ECO:0000313" key="2">
    <source>
        <dbReference type="Proteomes" id="UP001611383"/>
    </source>
</evidence>
<sequence length="316" mass="34639">MLIVCLLIEMMLYGFSRGALLRAWLFVLIGVCVGLSSAQARAGTTPKSKAKAWVGPRHAVFGQELVWTIVDVHSRDLRRVRFAPEFNPTSVAITPDGQWLVFTSYDPSVQNTLLFKWDGLPTSKPMRIGDERGYHAEVAVSHDGKKAYFAHHPLAGGPPGQHEMKASAQLYEVGLDGSNLRALTSGQGCHIGPTSPHAGRLFFVHTPCDGRRFLSVVELSSGKVVDHPVSEWRVGEVSLSPDGRRLLLTSTGSDRTRIIEMDVSSRKASVLLEVEHDSSTLKPQYGIDSTQILFQNQGAIWLVQGGRTTKLASLQE</sequence>
<dbReference type="EMBL" id="CP043494">
    <property type="protein sequence ID" value="WNG48196.1"/>
    <property type="molecule type" value="Genomic_DNA"/>
</dbReference>
<protein>
    <submittedName>
        <fullName evidence="1">Uncharacterized protein</fullName>
    </submittedName>
</protein>
<dbReference type="Pfam" id="PF07676">
    <property type="entry name" value="PD40"/>
    <property type="match status" value="1"/>
</dbReference>
<organism evidence="1 2">
    <name type="scientific">Archangium minus</name>
    <dbReference type="NCBI Taxonomy" id="83450"/>
    <lineage>
        <taxon>Bacteria</taxon>
        <taxon>Pseudomonadati</taxon>
        <taxon>Myxococcota</taxon>
        <taxon>Myxococcia</taxon>
        <taxon>Myxococcales</taxon>
        <taxon>Cystobacterineae</taxon>
        <taxon>Archangiaceae</taxon>
        <taxon>Archangium</taxon>
    </lineage>
</organism>
<accession>A0ABY9WYH4</accession>
<dbReference type="SUPFAM" id="SSF82171">
    <property type="entry name" value="DPP6 N-terminal domain-like"/>
    <property type="match status" value="1"/>
</dbReference>